<comment type="caution">
    <text evidence="2">The sequence shown here is derived from an EMBL/GenBank/DDBJ whole genome shotgun (WGS) entry which is preliminary data.</text>
</comment>
<evidence type="ECO:0000313" key="2">
    <source>
        <dbReference type="EMBL" id="PKZ14040.1"/>
    </source>
</evidence>
<protein>
    <submittedName>
        <fullName evidence="2">Uncharacterized protein</fullName>
    </submittedName>
</protein>
<evidence type="ECO:0000256" key="1">
    <source>
        <dbReference type="SAM" id="Coils"/>
    </source>
</evidence>
<feature type="coiled-coil region" evidence="1">
    <location>
        <begin position="369"/>
        <end position="396"/>
    </location>
</feature>
<organism evidence="2 3">
    <name type="scientific">Alloscardovia omnicolens</name>
    <dbReference type="NCBI Taxonomy" id="419015"/>
    <lineage>
        <taxon>Bacteria</taxon>
        <taxon>Bacillati</taxon>
        <taxon>Actinomycetota</taxon>
        <taxon>Actinomycetes</taxon>
        <taxon>Bifidobacteriales</taxon>
        <taxon>Bifidobacteriaceae</taxon>
        <taxon>Alloscardovia</taxon>
    </lineage>
</organism>
<dbReference type="Proteomes" id="UP000242263">
    <property type="component" value="Unassembled WGS sequence"/>
</dbReference>
<dbReference type="RefSeq" id="WP_101541579.1">
    <property type="nucleotide sequence ID" value="NZ_PKGU01000006.1"/>
</dbReference>
<keyword evidence="1" id="KW-0175">Coiled coil</keyword>
<proteinExistence type="predicted"/>
<sequence length="455" mass="50579">MEYSQLIICDENRQPIRAVNDYNLDYATGNDENDFTLTLHDDYTLEDGQWFYLIGTGYAGIIDGVKQQTVNGFPTRIYNGRTLSGVLASKIIVPLEEDDFVQVKDTPANILSSLLSRVGLSSIFTVGECVDMIVDYTFDRFTDLWEGLIGLCKTNGLKPVFTCVGGKLTIGLVEPTIVDSRVNTAQLDVTVEKKKNPNHLVMGSVENLESPTILHYYIDNTGEITTTQYYRGVDEVVYFFEQDTKNATVVETTAQKSAQIQKLDSKLSLAESRLSDAQRNVQARQNLLNTRISERDNAQRAYENANTLVAHNPGKTQLARILREQARKAKTAWNKAQRAVTSAQRALAAAQKAEANRKKSIEDTTNRRKEVQETALDKAEAQMSKLEAAAVKKLQDLQTGTKVTVSLNNQSHLTLDFLDQVIAYDVYSGDALAVNVAKQIIKVTDGVLSLSVMME</sequence>
<dbReference type="EMBL" id="PKGU01000006">
    <property type="protein sequence ID" value="PKZ14040.1"/>
    <property type="molecule type" value="Genomic_DNA"/>
</dbReference>
<name>A0A2I1M1L7_9BIFI</name>
<accession>A0A2I1M1L7</accession>
<dbReference type="AlphaFoldDB" id="A0A2I1M1L7"/>
<gene>
    <name evidence="2" type="ORF">CYJ32_07390</name>
</gene>
<reference evidence="2 3" key="1">
    <citation type="submission" date="2017-12" db="EMBL/GenBank/DDBJ databases">
        <title>Phylogenetic diversity of female urinary microbiome.</title>
        <authorList>
            <person name="Thomas-White K."/>
            <person name="Wolfe A.J."/>
        </authorList>
    </citation>
    <scope>NUCLEOTIDE SEQUENCE [LARGE SCALE GENOMIC DNA]</scope>
    <source>
        <strain evidence="2 3">UMB0064</strain>
    </source>
</reference>
<evidence type="ECO:0000313" key="3">
    <source>
        <dbReference type="Proteomes" id="UP000242263"/>
    </source>
</evidence>